<dbReference type="NCBIfam" id="TIGR03696">
    <property type="entry name" value="Rhs_assc_core"/>
    <property type="match status" value="1"/>
</dbReference>
<dbReference type="RefSeq" id="WP_009581611.1">
    <property type="nucleotide sequence ID" value="NZ_AMZN01000063.1"/>
</dbReference>
<dbReference type="eggNOG" id="COG3209">
    <property type="taxonomic scope" value="Bacteria"/>
</dbReference>
<keyword evidence="3" id="KW-1185">Reference proteome</keyword>
<evidence type="ECO:0000256" key="1">
    <source>
        <dbReference type="SAM" id="SignalP"/>
    </source>
</evidence>
<proteinExistence type="predicted"/>
<keyword evidence="1" id="KW-0732">Signal</keyword>
<dbReference type="PATRIC" id="fig|1237149.3.peg.3946"/>
<organism evidence="2 3">
    <name type="scientific">Fulvivirga imtechensis AK7</name>
    <dbReference type="NCBI Taxonomy" id="1237149"/>
    <lineage>
        <taxon>Bacteria</taxon>
        <taxon>Pseudomonadati</taxon>
        <taxon>Bacteroidota</taxon>
        <taxon>Cytophagia</taxon>
        <taxon>Cytophagales</taxon>
        <taxon>Fulvivirgaceae</taxon>
        <taxon>Fulvivirga</taxon>
    </lineage>
</organism>
<reference evidence="2 3" key="1">
    <citation type="submission" date="2012-12" db="EMBL/GenBank/DDBJ databases">
        <title>Genome assembly of Fulvivirga imtechensis AK7.</title>
        <authorList>
            <person name="Nupur N."/>
            <person name="Khatri I."/>
            <person name="Kumar R."/>
            <person name="Subramanian S."/>
            <person name="Pinnaka A."/>
        </authorList>
    </citation>
    <scope>NUCLEOTIDE SEQUENCE [LARGE SCALE GENOMIC DNA]</scope>
    <source>
        <strain evidence="2 3">AK7</strain>
    </source>
</reference>
<dbReference type="InterPro" id="IPR050708">
    <property type="entry name" value="T6SS_VgrG/RHS"/>
</dbReference>
<comment type="caution">
    <text evidence="2">The sequence shown here is derived from an EMBL/GenBank/DDBJ whole genome shotgun (WGS) entry which is preliminary data.</text>
</comment>
<evidence type="ECO:0000313" key="2">
    <source>
        <dbReference type="EMBL" id="ELR69986.1"/>
    </source>
</evidence>
<dbReference type="Proteomes" id="UP000011135">
    <property type="component" value="Unassembled WGS sequence"/>
</dbReference>
<dbReference type="PANTHER" id="PTHR32305">
    <property type="match status" value="1"/>
</dbReference>
<feature type="signal peptide" evidence="1">
    <location>
        <begin position="1"/>
        <end position="23"/>
    </location>
</feature>
<dbReference type="EMBL" id="AMZN01000063">
    <property type="protein sequence ID" value="ELR69986.1"/>
    <property type="molecule type" value="Genomic_DNA"/>
</dbReference>
<evidence type="ECO:0000313" key="3">
    <source>
        <dbReference type="Proteomes" id="UP000011135"/>
    </source>
</evidence>
<dbReference type="Gene3D" id="2.180.10.10">
    <property type="entry name" value="RHS repeat-associated core"/>
    <property type="match status" value="2"/>
</dbReference>
<sequence>MKYVFYKVLFLVCFISSAFLVNGQSIYGDTYVCPGAIESYSTNMLLPDNCSGPLWSLSNPEAGTIAPLSGANVEIDWSGLSYGGIEEVTISVRALCLIKPDPDDPFEPAPAGHTATPDPIYKTIRLYPMYTPYTGVVGSTIEGPSSATANTVVNYSPRRLMPTGSVAPYKYRWYFGGTYMGQSDPSNMYFALSIGNRPYGNYWLEFKPVNECGVINPNEPIHRKLISVVAPCTPASGGFSSPISSACTATSYPFQVSTSGTSPVNVSWPSSSYYTVAIRPNTGNKIADITFTGTGSIPVKATVSNSCGSVNLSHSVNVVTKPASTGFVQSVGTACEGATRRFEINASGSYSKITWPTSSAYTVAVVPNTGGKQADITFRSSGAVKAIIESQCGNITKQKSVTVTPLPAALACADCPTEICDGLTRPFILNPGSNTTSLQWQLPAGVTASYNNSPLNSQAELTFTGVGTRNITVTPYNGSCAGQAYAFSVNVSDDAKNDNVSYSHSELSSQTPVKELVLNGCKESVSTCEKTLSKLHLYGKLDVGETYDWGEAVFTVSGEFELKGYSESGPALFTRTISLSIDQEDVEQIYHEAFTTGLNNLKRIVVTPKANTYSAIDVVDPAKVRFRFYFEEEEHIDVSAAELALLSPANNASVSGKWEQNFTWQISNSEYCIEVPNYEFQLIRVYGDEVVDWSQALRLYTWSPEPAVTVTIAEGSGTYKWRVRPVGSLIGDIINPANWSDAQWVTRTFTYTNPDDQKNWIYSRTFTEGNKVSEQLTFANGLQQVQQQQTRVSNRVVATQTYQDYAGRNALSTLPVPQVGIDNKLGYKGALVTGGYSKSAFDDDPRMAPTMTFNSQYYSGQAMEGSVQINNGVASAGGYPYTRTVFTNDGTGRIKEQSGVGTHHRIGSGHTIRTYYSGASESEMVMLFGDEAPIAANVQKITTFDANATASITYQNKDGKVLATALTIGAGGNALIPLESQTTAIYEQVDASTQLGPFLQSTRKPLFFTMPRDLNIDYTITPAMLSEVCGLACRTCDYRIEIVMHNLDALPGEPAETLLASHDIAMSEACATNAAISIPVQSFSAQAETNYVLEKRVITNNNIPGTDLTYLEDYLNTEISEYTTGIDEQLQTILNLLHAHDMEGLKSHLAANYSLNTEGQYVVPVLCGNNILISLPEICEEDPVATGSSCTWNGASLAQYFNKYWAERPYNENGDVYTIEDLFVVNKYTNNKVYYTTTTFDQMVANLYSENNDVLSCATIWDVWKTQVAGYGPAISAFADINVEDEPDFVYEYVVVKDFLDALEGTLLANLPAGEEACVDGVKTYFTRNNSDLYGKINGQERAFNLARAYAMVYYNEGDDADEDTQGLRFYFNHLLGQAKTYKPTMTDFSVLSQCDRYKLTLGGQGIQPGEGDPEKYRLKAITQCGKACEGRREAFKQGIIHYLVSTNPLVKIQFYDINEVHQYDSDGNTVIKYVGLFDETVNPTVYDYSECEIDAMAEALVQNCKDNYCQLDFWTNPLTQLEELGTPEQLAAMEKIFKYDFEVQVNEGNVACDTGWDKVYLNLREDHATVDINQIKALKEFEFGKIVDVSNPADYDNVWIVTKNSDPDPTLPLDDSQRIGTLRWAVEKSNLASGSNLIKFDIPGTAPHVISLVKKLEIEKQITLDGSTQPGNGNLEKSPKIILQDSPTIPEMEFGAYLIGVKHGANGTVLQNLHFKGNSTYFIFVFANYVRVVGNIFQTEEGPNVSSFIKWAGDYGKIQGNILGTDLDYQARLGAFRGIDMDALRGSSADYSCDYNLIGGSTYNEGNIVAYNLYKGISWQEFENHGYDYHNEFSSNMVFNTNLDLKGWAVNGLLSGFNPSYEPTPSILPANHASRNVIFNNYVNLSGRILHQDLNFNTSAPGFTSLKYDVKANSVSGKTKEPFSKVELFLSKSTYWTSSFVELISATTSDGDGYFLFENVYLPFGHYFKTTVDNVIFGTKIAQVPGSHCYQDRTLCFRWTTPYTFNNDGAWDPQPKTCEEIEADAVLQEVEAQRQDLIDFYEQDLEDEYTNKCVKSLNDQLGIGYDLGTHHYTLYYYDRAGNLIRTVPPEGVNPLDVSTEAALNSARSTSPPHEMVTSYQYNSLGQMVAQETPDAGATQFWYNDIGQLRFSQNAQQSVDGTYSYTKYDHLGRIVEVGQSTGFDGTALLNNRNNQEYPATGEQVTKTVYTESAGAAILTGLTQRYLQNRVSYTYLDEDGQDATLDDRTYTIYSYDPHGNVEWLVQNVPGLGQKLIEYEYDLLSGNVLQVSYNPGNDDQFYHKYEYDADNRIIGVYTSRDGHLWDKDATYEYYPHGPLKEATIGEDKLQNLDYLYTIHGWLKGINNPGSMDDPAAAADAFAMSLNYYSGDYQGLGTTVGGLLPPEEGRSLYNGNISAWETASRTSEDTWMRIGNQYTYDELNRIRISNFNVIRDNQHYTRGGFHSDFSYDANGNLQMLNRNDIDAENMDALVYHLQTGKNRLSYVEDNSTIAVDKHKNDIENQPANNYTYDAIGNLTYDTQEKMAVEWTVYGKVESITHQDDGTTRFKYDAAGNRVVKSSTDEHGNISTNYYVRDASGNIMAVYKATEVNGVQNTVLQEVPIYGSDRLGAYKPKGSFASDVVITSTLTADKQTNVYEGVSYLLNEGVKITLQPGFVFEDGVDGKGFEIGTGPEAENPINNVFTRTLDKKQYELKDHLGNVRAVISDRKLSTISGTTPSDFRPSIASAANYYPFGMDLPPVLWDEDVYLATMEINHLIDEYTQFENYMEAERVNSDIYNHTDEADASYATHLNGTSGNLIGLAKTLKVQAGDKISMEVYGKYYEPANDAPITTVASSLGAAFIEAFNIPVTNEANSLYELFNDLFAGGSIFGTNDNSRDVKAYLNYLLFDENYVLQDAGYTSLSPAALEDGTNIDHEQLLLENVVPEKDGYIYVYLSNESAYVSDVYFDDFKITHEHLIPDEGLNPDLVAYRYGFNGKEKDQSGEFGLNHYDYGFRIYNPALGRFLSVDPLASEYPWYTPYQFAGNTPIQAIDLDGQEPRMHYELTNATLGKNVEDGALIVLTNTYVVQNTEQQFATLMRLYKAAMATGLIVKDGDQHRKADNRVILAKVLGGHNGSNLSYQQKKNILKQYHSQTDAINKFLVKYDDELFNSQERNAGNKRLEQIALTHNTNLLKEYRTMVQEEGKSGAIEDIITGSVSGVFAGVSVVTSWKSGGAELYLAVGAFYFAGEKISGGIRTLHAIEEGVFDPNKDYRLIGGLIQTNLGNGAVAVYDLTAIGVDLGNIYQSGKTILTGKELNNRIFEFLDAAQTSGNSVKDNVIEK</sequence>
<dbReference type="PANTHER" id="PTHR32305:SF15">
    <property type="entry name" value="PROTEIN RHSA-RELATED"/>
    <property type="match status" value="1"/>
</dbReference>
<protein>
    <submittedName>
        <fullName evidence="2">Uncharacterized protein</fullName>
    </submittedName>
</protein>
<accession>L8JM25</accession>
<feature type="chain" id="PRO_5003993878" evidence="1">
    <location>
        <begin position="24"/>
        <end position="3340"/>
    </location>
</feature>
<gene>
    <name evidence="2" type="ORF">C900_04430</name>
</gene>
<name>L8JM25_9BACT</name>
<dbReference type="OrthoDB" id="976756at2"/>
<dbReference type="STRING" id="1237149.C900_04430"/>
<dbReference type="InterPro" id="IPR022385">
    <property type="entry name" value="Rhs_assc_core"/>
</dbReference>